<evidence type="ECO:0000313" key="8">
    <source>
        <dbReference type="Proteomes" id="UP000094570"/>
    </source>
</evidence>
<dbReference type="RefSeq" id="WP_069293963.1">
    <property type="nucleotide sequence ID" value="NZ_CP140110.1"/>
</dbReference>
<name>A0A1E3G0A2_9BACT</name>
<dbReference type="PANTHER" id="PTHR33217">
    <property type="entry name" value="TRANSPOSASE FOR INSERTION SEQUENCE ELEMENT IS1081"/>
    <property type="match status" value="1"/>
</dbReference>
<evidence type="ECO:0000256" key="6">
    <source>
        <dbReference type="RuleBase" id="RU365089"/>
    </source>
</evidence>
<keyword evidence="5 6" id="KW-0233">DNA recombination</keyword>
<evidence type="ECO:0000256" key="1">
    <source>
        <dbReference type="ARBA" id="ARBA00002190"/>
    </source>
</evidence>
<dbReference type="GO" id="GO:0003677">
    <property type="term" value="F:DNA binding"/>
    <property type="evidence" value="ECO:0007669"/>
    <property type="project" value="UniProtKB-UniRule"/>
</dbReference>
<evidence type="ECO:0000256" key="3">
    <source>
        <dbReference type="ARBA" id="ARBA00022578"/>
    </source>
</evidence>
<gene>
    <name evidence="7" type="ORF">A4H02_09650</name>
</gene>
<evidence type="ECO:0000256" key="4">
    <source>
        <dbReference type="ARBA" id="ARBA00023125"/>
    </source>
</evidence>
<evidence type="ECO:0000313" key="7">
    <source>
        <dbReference type="EMBL" id="ODN29647.1"/>
    </source>
</evidence>
<evidence type="ECO:0000256" key="5">
    <source>
        <dbReference type="ARBA" id="ARBA00023172"/>
    </source>
</evidence>
<dbReference type="GO" id="GO:0006313">
    <property type="term" value="P:DNA transposition"/>
    <property type="evidence" value="ECO:0007669"/>
    <property type="project" value="UniProtKB-UniRule"/>
</dbReference>
<dbReference type="OrthoDB" id="41807at2"/>
<comment type="caution">
    <text evidence="7">The sequence shown here is derived from an EMBL/GenBank/DDBJ whole genome shotgun (WGS) entry which is preliminary data.</text>
</comment>
<dbReference type="PANTHER" id="PTHR33217:SF7">
    <property type="entry name" value="TRANSPOSASE FOR INSERTION SEQUENCE ELEMENT IS1081"/>
    <property type="match status" value="1"/>
</dbReference>
<keyword evidence="4 6" id="KW-0238">DNA-binding</keyword>
<dbReference type="NCBIfam" id="NF033543">
    <property type="entry name" value="transpos_IS256"/>
    <property type="match status" value="1"/>
</dbReference>
<dbReference type="Pfam" id="PF00872">
    <property type="entry name" value="Transposase_mut"/>
    <property type="match status" value="1"/>
</dbReference>
<keyword evidence="8" id="KW-1185">Reference proteome</keyword>
<keyword evidence="3 6" id="KW-0815">Transposition</keyword>
<dbReference type="AlphaFoldDB" id="A0A1E3G0A2"/>
<dbReference type="Proteomes" id="UP000094570">
    <property type="component" value="Unassembled WGS sequence"/>
</dbReference>
<dbReference type="GO" id="GO:0004803">
    <property type="term" value="F:transposase activity"/>
    <property type="evidence" value="ECO:0007669"/>
    <property type="project" value="UniProtKB-UniRule"/>
</dbReference>
<evidence type="ECO:0000256" key="2">
    <source>
        <dbReference type="ARBA" id="ARBA00010961"/>
    </source>
</evidence>
<keyword evidence="6" id="KW-0814">Transposable element</keyword>
<comment type="similarity">
    <text evidence="2 6">Belongs to the transposase mutator family.</text>
</comment>
<proteinExistence type="inferred from homology"/>
<dbReference type="EMBL" id="LWAF01000034">
    <property type="protein sequence ID" value="ODN29647.1"/>
    <property type="molecule type" value="Genomic_DNA"/>
</dbReference>
<sequence length="408" mass="47303">MASISNEQFRQVVEDTFKQLSLQYNIDLQPGSPLRLFLETAINAIMRGERDVFLSNDPDNKANGFYSRFLDTAMGKLNLSVPRDRNSNFRPQIIPDKYVRSDESYSNLLQSLLINGYSDSSLRNTLKALGLSYSQSDLDHIVKSLKEELMLFKTRQLPEQVLALFIDAYHCFVRSDSRVSEHACYIVVGIDLKGQKDIFGVYTFLGNESSLNWNVVLRDLFDRGLKQPCIIVSDDFPGLHEKVKMVYPKAHHQLCLVHLQRNIRKNLPKQDASQLNEQVKQLIHFDDVHTGNVHLERLFSQYVNNPKYSSYIKTLFEKIEQYTAFLNFPKPIRKHLYTTNVVESVNSLVEKIRISQGGYFNSIEILELNIYLKRQNLKQTKWKNSVPRIAGEAYEVLQIYNVMYKLSE</sequence>
<accession>A0A1E3G0A2</accession>
<dbReference type="PROSITE" id="PS01007">
    <property type="entry name" value="TRANSPOSASE_MUTATOR"/>
    <property type="match status" value="1"/>
</dbReference>
<reference evidence="8" key="1">
    <citation type="submission" date="2016-04" db="EMBL/GenBank/DDBJ databases">
        <title>The genome sequence project of a novel Fervidobacterium isolate from a hot spring in Thailand.</title>
        <authorList>
            <person name="Gonzalez J.M."/>
            <person name="Cuecas A."/>
            <person name="Kanoksilapatham W."/>
        </authorList>
    </citation>
    <scope>NUCLEOTIDE SEQUENCE [LARGE SCALE GENOMIC DNA]</scope>
    <source>
        <strain evidence="8">FC2004</strain>
    </source>
</reference>
<protein>
    <recommendedName>
        <fullName evidence="6">Mutator family transposase</fullName>
    </recommendedName>
</protein>
<comment type="function">
    <text evidence="1 6">Required for the transposition of the insertion element.</text>
</comment>
<organism evidence="7 8">
    <name type="scientific">Fervidobacterium thailandense</name>
    <dbReference type="NCBI Taxonomy" id="1008305"/>
    <lineage>
        <taxon>Bacteria</taxon>
        <taxon>Thermotogati</taxon>
        <taxon>Thermotogota</taxon>
        <taxon>Thermotogae</taxon>
        <taxon>Thermotogales</taxon>
        <taxon>Fervidobacteriaceae</taxon>
        <taxon>Fervidobacterium</taxon>
    </lineage>
</organism>
<dbReference type="InterPro" id="IPR001207">
    <property type="entry name" value="Transposase_mutator"/>
</dbReference>